<evidence type="ECO:0000256" key="12">
    <source>
        <dbReference type="ARBA" id="ARBA00022683"/>
    </source>
</evidence>
<evidence type="ECO:0000256" key="14">
    <source>
        <dbReference type="ARBA" id="ARBA00022777"/>
    </source>
</evidence>
<evidence type="ECO:0000256" key="16">
    <source>
        <dbReference type="ARBA" id="ARBA00033235"/>
    </source>
</evidence>
<evidence type="ECO:0000256" key="6">
    <source>
        <dbReference type="ARBA" id="ARBA00012232"/>
    </source>
</evidence>
<dbReference type="PIRSF" id="PIRSF000732">
    <property type="entry name" value="PTS_enzyme_I"/>
    <property type="match status" value="1"/>
</dbReference>
<dbReference type="SUPFAM" id="SSF51621">
    <property type="entry name" value="Phosphoenolpyruvate/pyruvate domain"/>
    <property type="match status" value="1"/>
</dbReference>
<dbReference type="Gene3D" id="1.10.274.10">
    <property type="entry name" value="PtsI, HPr-binding domain"/>
    <property type="match status" value="1"/>
</dbReference>
<feature type="binding site" evidence="19">
    <location>
        <position position="309"/>
    </location>
    <ligand>
        <name>phosphoenolpyruvate</name>
        <dbReference type="ChEBI" id="CHEBI:58702"/>
    </ligand>
</feature>
<dbReference type="AlphaFoldDB" id="A0A0R2RJ03"/>
<evidence type="ECO:0000256" key="20">
    <source>
        <dbReference type="PIRSR" id="PIRSR000732-3"/>
    </source>
</evidence>
<evidence type="ECO:0000259" key="23">
    <source>
        <dbReference type="Pfam" id="PF05524"/>
    </source>
</evidence>
<dbReference type="Pfam" id="PF05524">
    <property type="entry name" value="PEP-utilisers_N"/>
    <property type="match status" value="1"/>
</dbReference>
<dbReference type="InterPro" id="IPR008279">
    <property type="entry name" value="PEP-util_enz_mobile_dom"/>
</dbReference>
<proteinExistence type="inferred from homology"/>
<evidence type="ECO:0000256" key="3">
    <source>
        <dbReference type="ARBA" id="ARBA00002728"/>
    </source>
</evidence>
<dbReference type="InterPro" id="IPR006318">
    <property type="entry name" value="PTS_EI-like"/>
</dbReference>
<feature type="active site" description="Tele-phosphohistidine intermediate" evidence="18">
    <location>
        <position position="202"/>
    </location>
</feature>
<evidence type="ECO:0000256" key="17">
    <source>
        <dbReference type="PIRNR" id="PIRNR000732"/>
    </source>
</evidence>
<keyword evidence="9 17" id="KW-0963">Cytoplasm</keyword>
<feature type="domain" description="Phosphotransferase system enzyme I N-terminal" evidence="23">
    <location>
        <begin position="17"/>
        <end position="139"/>
    </location>
</feature>
<keyword evidence="12 17" id="KW-0598">Phosphotransferase system</keyword>
<evidence type="ECO:0000256" key="13">
    <source>
        <dbReference type="ARBA" id="ARBA00022723"/>
    </source>
</evidence>
<evidence type="ECO:0000256" key="8">
    <source>
        <dbReference type="ARBA" id="ARBA00022448"/>
    </source>
</evidence>
<evidence type="ECO:0000259" key="22">
    <source>
        <dbReference type="Pfam" id="PF02896"/>
    </source>
</evidence>
<comment type="cofactor">
    <cofactor evidence="2 17 20">
        <name>Mg(2+)</name>
        <dbReference type="ChEBI" id="CHEBI:18420"/>
    </cofactor>
</comment>
<evidence type="ECO:0000313" key="25">
    <source>
        <dbReference type="Proteomes" id="UP000051269"/>
    </source>
</evidence>
<dbReference type="Proteomes" id="UP000051269">
    <property type="component" value="Unassembled WGS sequence"/>
</dbReference>
<keyword evidence="13 17" id="KW-0479">Metal-binding</keyword>
<evidence type="ECO:0000256" key="4">
    <source>
        <dbReference type="ARBA" id="ARBA00004496"/>
    </source>
</evidence>
<dbReference type="GO" id="GO:0046872">
    <property type="term" value="F:metal ion binding"/>
    <property type="evidence" value="ECO:0007669"/>
    <property type="project" value="UniProtKB-KW"/>
</dbReference>
<dbReference type="InterPro" id="IPR023151">
    <property type="entry name" value="PEP_util_CS"/>
</dbReference>
<comment type="similarity">
    <text evidence="5 17">Belongs to the PEP-utilizing enzyme family.</text>
</comment>
<evidence type="ECO:0000256" key="15">
    <source>
        <dbReference type="ARBA" id="ARBA00022842"/>
    </source>
</evidence>
<keyword evidence="15 17" id="KW-0460">Magnesium</keyword>
<comment type="function">
    <text evidence="3 17">General (non sugar-specific) component of the phosphoenolpyruvate-dependent sugar phosphotransferase system (sugar PTS). This major carbohydrate active-transport system catalyzes the phosphorylation of incoming sugar substrates concomitantly with their translocation across the cell membrane. Enzyme I transfers the phosphoryl group from phosphoenolpyruvate (PEP) to the phosphoryl carrier protein (HPr).</text>
</comment>
<evidence type="ECO:0000256" key="11">
    <source>
        <dbReference type="ARBA" id="ARBA00022679"/>
    </source>
</evidence>
<dbReference type="InterPro" id="IPR024692">
    <property type="entry name" value="PTS_EI"/>
</dbReference>
<evidence type="ECO:0000259" key="21">
    <source>
        <dbReference type="Pfam" id="PF00391"/>
    </source>
</evidence>
<dbReference type="GO" id="GO:0008965">
    <property type="term" value="F:phosphoenolpyruvate-protein phosphotransferase activity"/>
    <property type="evidence" value="ECO:0007669"/>
    <property type="project" value="UniProtKB-EC"/>
</dbReference>
<dbReference type="EMBL" id="LIBO01000044">
    <property type="protein sequence ID" value="KRO62681.1"/>
    <property type="molecule type" value="Genomic_DNA"/>
</dbReference>
<evidence type="ECO:0000256" key="19">
    <source>
        <dbReference type="PIRSR" id="PIRSR000732-2"/>
    </source>
</evidence>
<protein>
    <recommendedName>
        <fullName evidence="7 17">Phosphoenolpyruvate-protein phosphotransferase</fullName>
        <ecNumber evidence="6 17">2.7.3.9</ecNumber>
    </recommendedName>
    <alternativeName>
        <fullName evidence="16 17">Phosphotransferase system, enzyme I</fullName>
    </alternativeName>
</protein>
<feature type="binding site" evidence="19">
    <location>
        <begin position="467"/>
        <end position="468"/>
    </location>
    <ligand>
        <name>phosphoenolpyruvate</name>
        <dbReference type="ChEBI" id="CHEBI:58702"/>
    </ligand>
</feature>
<dbReference type="Gene3D" id="3.50.30.10">
    <property type="entry name" value="Phosphohistidine domain"/>
    <property type="match status" value="1"/>
</dbReference>
<feature type="domain" description="PEP-utilising enzyme C-terminal" evidence="22">
    <location>
        <begin position="266"/>
        <end position="554"/>
    </location>
</feature>
<dbReference type="Pfam" id="PF00391">
    <property type="entry name" value="PEP-utilizers"/>
    <property type="match status" value="1"/>
</dbReference>
<accession>A0A0R2RJ03</accession>
<evidence type="ECO:0000256" key="2">
    <source>
        <dbReference type="ARBA" id="ARBA00001946"/>
    </source>
</evidence>
<organism evidence="24 25">
    <name type="scientific">Verrucomicrobia subdivision 6 bacterium BACL9 MAG-120507-bin52</name>
    <dbReference type="NCBI Taxonomy" id="1655590"/>
    <lineage>
        <taxon>Bacteria</taxon>
        <taxon>Pseudomonadati</taxon>
        <taxon>Verrucomicrobiota</taxon>
        <taxon>Verrucomicrobiia</taxon>
        <taxon>Verrucomicrobiales</taxon>
        <taxon>Verrucomicrobia subdivision 6</taxon>
    </lineage>
</organism>
<dbReference type="GO" id="GO:0009401">
    <property type="term" value="P:phosphoenolpyruvate-dependent sugar phosphotransferase system"/>
    <property type="evidence" value="ECO:0007669"/>
    <property type="project" value="UniProtKB-KW"/>
</dbReference>
<dbReference type="SUPFAM" id="SSF47831">
    <property type="entry name" value="Enzyme I of the PEP:sugar phosphotransferase system HPr-binding (sub)domain"/>
    <property type="match status" value="1"/>
</dbReference>
<dbReference type="PANTHER" id="PTHR46244">
    <property type="entry name" value="PHOSPHOENOLPYRUVATE-PROTEIN PHOSPHOTRANSFERASE"/>
    <property type="match status" value="1"/>
</dbReference>
<dbReference type="InterPro" id="IPR050499">
    <property type="entry name" value="PEP-utilizing_PTS_enzyme"/>
</dbReference>
<comment type="catalytic activity">
    <reaction evidence="1 17">
        <text>L-histidyl-[protein] + phosphoenolpyruvate = N(pros)-phospho-L-histidyl-[protein] + pyruvate</text>
        <dbReference type="Rhea" id="RHEA:23880"/>
        <dbReference type="Rhea" id="RHEA-COMP:9745"/>
        <dbReference type="Rhea" id="RHEA-COMP:9746"/>
        <dbReference type="ChEBI" id="CHEBI:15361"/>
        <dbReference type="ChEBI" id="CHEBI:29979"/>
        <dbReference type="ChEBI" id="CHEBI:58702"/>
        <dbReference type="ChEBI" id="CHEBI:64837"/>
        <dbReference type="EC" id="2.7.3.9"/>
    </reaction>
</comment>
<name>A0A0R2RJ03_9BACT</name>
<dbReference type="PRINTS" id="PR01736">
    <property type="entry name" value="PHPHTRNFRASE"/>
</dbReference>
<dbReference type="NCBIfam" id="TIGR01417">
    <property type="entry name" value="PTS_I_fam"/>
    <property type="match status" value="1"/>
</dbReference>
<evidence type="ECO:0000256" key="18">
    <source>
        <dbReference type="PIRSR" id="PIRSR000732-1"/>
    </source>
</evidence>
<reference evidence="24 25" key="1">
    <citation type="submission" date="2015-10" db="EMBL/GenBank/DDBJ databases">
        <title>Metagenome-Assembled Genomes uncover a global brackish microbiome.</title>
        <authorList>
            <person name="Hugerth L.W."/>
            <person name="Larsson J."/>
            <person name="Alneberg J."/>
            <person name="Lindh M.V."/>
            <person name="Legrand C."/>
            <person name="Pinhassi J."/>
            <person name="Andersson A.F."/>
        </authorList>
    </citation>
    <scope>NUCLEOTIDE SEQUENCE [LARGE SCALE GENOMIC DNA]</scope>
    <source>
        <strain evidence="24">BACL18 MAG-120507-bin52</strain>
    </source>
</reference>
<keyword evidence="11 17" id="KW-0808">Transferase</keyword>
<dbReference type="InterPro" id="IPR000121">
    <property type="entry name" value="PEP_util_C"/>
</dbReference>
<dbReference type="GO" id="GO:0016301">
    <property type="term" value="F:kinase activity"/>
    <property type="evidence" value="ECO:0007669"/>
    <property type="project" value="UniProtKB-KW"/>
</dbReference>
<evidence type="ECO:0000256" key="1">
    <source>
        <dbReference type="ARBA" id="ARBA00000683"/>
    </source>
</evidence>
<dbReference type="GO" id="GO:0005737">
    <property type="term" value="C:cytoplasm"/>
    <property type="evidence" value="ECO:0007669"/>
    <property type="project" value="UniProtKB-SubCell"/>
</dbReference>
<evidence type="ECO:0000256" key="5">
    <source>
        <dbReference type="ARBA" id="ARBA00007837"/>
    </source>
</evidence>
<dbReference type="EC" id="2.7.3.9" evidence="6 17"/>
<dbReference type="Gene3D" id="3.20.20.60">
    <property type="entry name" value="Phosphoenolpyruvate-binding domains"/>
    <property type="match status" value="1"/>
</dbReference>
<keyword evidence="10 17" id="KW-0762">Sugar transport</keyword>
<feature type="binding site" evidence="20">
    <location>
        <position position="468"/>
    </location>
    <ligand>
        <name>Mg(2+)</name>
        <dbReference type="ChEBI" id="CHEBI:18420"/>
    </ligand>
</feature>
<evidence type="ECO:0000256" key="7">
    <source>
        <dbReference type="ARBA" id="ARBA00016544"/>
    </source>
</evidence>
<feature type="binding site" evidence="19">
    <location>
        <position position="345"/>
    </location>
    <ligand>
        <name>phosphoenolpyruvate</name>
        <dbReference type="ChEBI" id="CHEBI:58702"/>
    </ligand>
</feature>
<gene>
    <name evidence="24" type="ORF">ABR82_04210</name>
</gene>
<feature type="domain" description="PEP-utilising enzyme mobile" evidence="21">
    <location>
        <begin position="168"/>
        <end position="238"/>
    </location>
</feature>
<dbReference type="SUPFAM" id="SSF52009">
    <property type="entry name" value="Phosphohistidine domain"/>
    <property type="match status" value="1"/>
</dbReference>
<dbReference type="InterPro" id="IPR008731">
    <property type="entry name" value="PTS_EIN"/>
</dbReference>
<comment type="subcellular location">
    <subcellularLocation>
        <location evidence="4 17">Cytoplasm</location>
    </subcellularLocation>
</comment>
<feature type="binding site" evidence="19">
    <location>
        <position position="478"/>
    </location>
    <ligand>
        <name>phosphoenolpyruvate</name>
        <dbReference type="ChEBI" id="CHEBI:58702"/>
    </ligand>
</feature>
<sequence>MSADSPSVVSTELRFAGIPASPGVVSGRLAIFSHEELRVRPTTIQESQIPEELHRLEAALLRTREQIQGIQDHLAKSLGEGKSDIFEAHLLVAADSTIAGAVRRQLELRKVCVEHVYQHVIHAYAQSMRDMEDPYLRERAADILDVGRRVVYNLLGRKLADLYSLDVPSIILSHDLTPSDTALLNRQLALGFATEVGSTTSHTAIMARSLNIPAVVGLHAVLAQCESGAPVILDGYAGLLIVHPTEQTRYEYGQIEKRRLAVEQSLEILRDTPATTKDGRRLVLSANVELPEDLPLIAESGAEGIGLYRTEFLFLNRVHFPTEEEQTNIYQQVVQASRPHLAIIRTLDLGGDKLPTHQGLDPEANPFLGWRAIRYCLEKPDLFKTQLRAICRSNPGGKVRVMFPMIATREELVAALGLLGEAREELKAADIPSATEVEAGAMIEVPSAALIVDRLAPLVQFFSIGTNDLTQYTLAADRTNERVASLYQPTHPAVLGLIRRVVEAAHAHGIWVGVCGEMAGDIYMAPILLGLGVDEMSMGSVAIPRVKKAIQSLHYGECQALAERMLSMDTEEESRKALIEVAQRSYPELVT</sequence>
<feature type="binding site" evidence="20">
    <location>
        <position position="444"/>
    </location>
    <ligand>
        <name>Mg(2+)</name>
        <dbReference type="ChEBI" id="CHEBI:18420"/>
    </ligand>
</feature>
<dbReference type="InterPro" id="IPR036637">
    <property type="entry name" value="Phosphohistidine_dom_sf"/>
</dbReference>
<comment type="caution">
    <text evidence="24">The sequence shown here is derived from an EMBL/GenBank/DDBJ whole genome shotgun (WGS) entry which is preliminary data.</text>
</comment>
<dbReference type="InterPro" id="IPR015813">
    <property type="entry name" value="Pyrv/PenolPyrv_kinase-like_dom"/>
</dbReference>
<feature type="active site" description="Proton donor" evidence="18">
    <location>
        <position position="515"/>
    </location>
</feature>
<dbReference type="InterPro" id="IPR040442">
    <property type="entry name" value="Pyrv_kinase-like_dom_sf"/>
</dbReference>
<dbReference type="PANTHER" id="PTHR46244:SF3">
    <property type="entry name" value="PHOSPHOENOLPYRUVATE-PROTEIN PHOSPHOTRANSFERASE"/>
    <property type="match status" value="1"/>
</dbReference>
<dbReference type="InterPro" id="IPR036618">
    <property type="entry name" value="PtsI_HPr-bd_sf"/>
</dbReference>
<dbReference type="Pfam" id="PF02896">
    <property type="entry name" value="PEP-utilizers_C"/>
    <property type="match status" value="1"/>
</dbReference>
<evidence type="ECO:0000256" key="9">
    <source>
        <dbReference type="ARBA" id="ARBA00022490"/>
    </source>
</evidence>
<keyword evidence="14 17" id="KW-0418">Kinase</keyword>
<evidence type="ECO:0000256" key="10">
    <source>
        <dbReference type="ARBA" id="ARBA00022597"/>
    </source>
</evidence>
<keyword evidence="8 17" id="KW-0813">Transport</keyword>
<evidence type="ECO:0000313" key="24">
    <source>
        <dbReference type="EMBL" id="KRO62681.1"/>
    </source>
</evidence>
<dbReference type="PROSITE" id="PS00742">
    <property type="entry name" value="PEP_ENZYMES_2"/>
    <property type="match status" value="1"/>
</dbReference>